<evidence type="ECO:0000256" key="7">
    <source>
        <dbReference type="ARBA" id="ARBA00022989"/>
    </source>
</evidence>
<dbReference type="PANTHER" id="PTHR21092:SF0">
    <property type="entry name" value="NICASTRIN"/>
    <property type="match status" value="1"/>
</dbReference>
<keyword evidence="6" id="KW-0914">Notch signaling pathway</keyword>
<dbReference type="PANTHER" id="PTHR21092">
    <property type="entry name" value="NICASTRIN"/>
    <property type="match status" value="1"/>
</dbReference>
<gene>
    <name evidence="12" type="primary">Acey_s0008.g75</name>
    <name evidence="12" type="ORF">Y032_0008g75</name>
</gene>
<accession>A0A016VKY5</accession>
<evidence type="ECO:0000313" key="13">
    <source>
        <dbReference type="Proteomes" id="UP000024635"/>
    </source>
</evidence>
<keyword evidence="4 10" id="KW-0812">Transmembrane</keyword>
<feature type="transmembrane region" description="Helical" evidence="10">
    <location>
        <begin position="20"/>
        <end position="39"/>
    </location>
</feature>
<dbReference type="STRING" id="53326.A0A016VKY5"/>
<evidence type="ECO:0000256" key="9">
    <source>
        <dbReference type="ARBA" id="ARBA00023180"/>
    </source>
</evidence>
<evidence type="ECO:0000256" key="3">
    <source>
        <dbReference type="ARBA" id="ARBA00015303"/>
    </source>
</evidence>
<reference evidence="13" key="1">
    <citation type="journal article" date="2015" name="Nat. Genet.">
        <title>The genome and transcriptome of the zoonotic hookworm Ancylostoma ceylanicum identify infection-specific gene families.</title>
        <authorList>
            <person name="Schwarz E.M."/>
            <person name="Hu Y."/>
            <person name="Antoshechkin I."/>
            <person name="Miller M.M."/>
            <person name="Sternberg P.W."/>
            <person name="Aroian R.V."/>
        </authorList>
    </citation>
    <scope>NUCLEOTIDE SEQUENCE</scope>
    <source>
        <strain evidence="13">HY135</strain>
    </source>
</reference>
<feature type="transmembrane region" description="Helical" evidence="10">
    <location>
        <begin position="725"/>
        <end position="743"/>
    </location>
</feature>
<dbReference type="GO" id="GO:0016485">
    <property type="term" value="P:protein processing"/>
    <property type="evidence" value="ECO:0007669"/>
    <property type="project" value="InterPro"/>
</dbReference>
<dbReference type="Gene3D" id="3.40.630.10">
    <property type="entry name" value="Zn peptidases"/>
    <property type="match status" value="1"/>
</dbReference>
<comment type="subcellular location">
    <subcellularLocation>
        <location evidence="1">Membrane</location>
        <topology evidence="1">Single-pass type I membrane protein</topology>
    </subcellularLocation>
</comment>
<dbReference type="GO" id="GO:0005886">
    <property type="term" value="C:plasma membrane"/>
    <property type="evidence" value="ECO:0007669"/>
    <property type="project" value="TreeGrafter"/>
</dbReference>
<protein>
    <recommendedName>
        <fullName evidence="3">Nicastrin</fullName>
    </recommendedName>
</protein>
<evidence type="ECO:0000313" key="12">
    <source>
        <dbReference type="EMBL" id="EYC28284.1"/>
    </source>
</evidence>
<dbReference type="SUPFAM" id="SSF53187">
    <property type="entry name" value="Zn-dependent exopeptidases"/>
    <property type="match status" value="1"/>
</dbReference>
<dbReference type="InterPro" id="IPR008710">
    <property type="entry name" value="Nicastrin"/>
</dbReference>
<dbReference type="Pfam" id="PF05450">
    <property type="entry name" value="Nicastrin"/>
    <property type="match status" value="1"/>
</dbReference>
<dbReference type="OrthoDB" id="755951at2759"/>
<dbReference type="EMBL" id="JARK01001344">
    <property type="protein sequence ID" value="EYC28284.1"/>
    <property type="molecule type" value="Genomic_DNA"/>
</dbReference>
<dbReference type="GO" id="GO:0007220">
    <property type="term" value="P:Notch receptor processing"/>
    <property type="evidence" value="ECO:0007669"/>
    <property type="project" value="TreeGrafter"/>
</dbReference>
<proteinExistence type="inferred from homology"/>
<evidence type="ECO:0000256" key="10">
    <source>
        <dbReference type="SAM" id="Phobius"/>
    </source>
</evidence>
<keyword evidence="5" id="KW-0732">Signal</keyword>
<organism evidence="12 13">
    <name type="scientific">Ancylostoma ceylanicum</name>
    <dbReference type="NCBI Taxonomy" id="53326"/>
    <lineage>
        <taxon>Eukaryota</taxon>
        <taxon>Metazoa</taxon>
        <taxon>Ecdysozoa</taxon>
        <taxon>Nematoda</taxon>
        <taxon>Chromadorea</taxon>
        <taxon>Rhabditida</taxon>
        <taxon>Rhabditina</taxon>
        <taxon>Rhabditomorpha</taxon>
        <taxon>Strongyloidea</taxon>
        <taxon>Ancylostomatidae</taxon>
        <taxon>Ancylostomatinae</taxon>
        <taxon>Ancylostoma</taxon>
    </lineage>
</organism>
<name>A0A016VKY5_9BILA</name>
<dbReference type="AlphaFoldDB" id="A0A016VKY5"/>
<keyword evidence="8 10" id="KW-0472">Membrane</keyword>
<dbReference type="Pfam" id="PF18266">
    <property type="entry name" value="Ncstrn_small"/>
    <property type="match status" value="1"/>
</dbReference>
<evidence type="ECO:0000256" key="4">
    <source>
        <dbReference type="ARBA" id="ARBA00022692"/>
    </source>
</evidence>
<evidence type="ECO:0000256" key="8">
    <source>
        <dbReference type="ARBA" id="ARBA00023136"/>
    </source>
</evidence>
<evidence type="ECO:0000259" key="11">
    <source>
        <dbReference type="Pfam" id="PF18266"/>
    </source>
</evidence>
<comment type="caution">
    <text evidence="12">The sequence shown here is derived from an EMBL/GenBank/DDBJ whole genome shotgun (WGS) entry which is preliminary data.</text>
</comment>
<keyword evidence="13" id="KW-1185">Reference proteome</keyword>
<sequence length="762" mass="84921">MTMEMSTLENKRGKLAFRRIVSFVYHYSVSSLSIIFASHSTARLLMLTSCRGGPLTDDIYIEIPIKAGTVGYRLFNGTHQFGFHTSESESRGVLVFLKKDDVEELHNCWRRRFKGYHGKYHVVLSIDMIDITLVDDILKSDCIAGLIVLDPESRLDPSKRLSHDGACPNPTSGMHSGGCSSDNAWNERGYILYEGLRNIDWRMQILYMYNQTHLETIKQCHDLFNVPSEGSSSLSPPFCAASFGIFNRGAGSTEICLRRSSAWTRAVDEIFGKSGDFCSWLYGVNLMAFLPPKVYKNSSSVPTTRYLMIAVRQDSFGLIPEVSPGEISVLTSVIAVLAAARGIGLHASAFEKAAEHSDRHVLIAFFDGESFDYIGSSDIEYTMGLGTFPEKIKNNSTAWIDPIAVSQLDGIVEIQQLGTGDGSKLNALIDGHQFQEGQLQDLLASLSAGASAAGGSLVHPTADSRVPPSSWYPFARVNPSVKGVVLAPFSDKYEYRRVNSMLDRASWTAKERSAAISEITLAASAVLRAAADYVHLDPVVKKSLTIDHKFVSDLTECFVGSEKWTDCSFFAKMEFDAEFLARSAFSMLSNPLCFWLSPISEPYLGKSTYISAEATNTLRVFIAHALFYAIGSTADTSNITDEKSCAEFTKNQNDFHVYSYSWQADPYTGVYRCYRAPFRGFETISPAFQIEGYDFKNNTYSTWTESIYTIENLRLYLVQGESYEYSMLLIGIVFAVVSFLIVGRCNEDTFMIKREESRVEEE</sequence>
<keyword evidence="7 10" id="KW-1133">Transmembrane helix</keyword>
<evidence type="ECO:0000256" key="6">
    <source>
        <dbReference type="ARBA" id="ARBA00022976"/>
    </source>
</evidence>
<dbReference type="Proteomes" id="UP000024635">
    <property type="component" value="Unassembled WGS sequence"/>
</dbReference>
<dbReference type="InterPro" id="IPR041084">
    <property type="entry name" value="Ncstrn_small"/>
</dbReference>
<comment type="similarity">
    <text evidence="2">Belongs to the nicastrin family.</text>
</comment>
<keyword evidence="9" id="KW-0325">Glycoprotein</keyword>
<feature type="domain" description="Nicastrin small lobe" evidence="11">
    <location>
        <begin position="72"/>
        <end position="248"/>
    </location>
</feature>
<dbReference type="GO" id="GO:0007219">
    <property type="term" value="P:Notch signaling pathway"/>
    <property type="evidence" value="ECO:0007669"/>
    <property type="project" value="UniProtKB-KW"/>
</dbReference>
<evidence type="ECO:0000256" key="5">
    <source>
        <dbReference type="ARBA" id="ARBA00022729"/>
    </source>
</evidence>
<evidence type="ECO:0000256" key="1">
    <source>
        <dbReference type="ARBA" id="ARBA00004479"/>
    </source>
</evidence>
<evidence type="ECO:0000256" key="2">
    <source>
        <dbReference type="ARBA" id="ARBA00007717"/>
    </source>
</evidence>